<comment type="caution">
    <text evidence="6">The sequence shown here is derived from an EMBL/GenBank/DDBJ whole genome shotgun (WGS) entry which is preliminary data.</text>
</comment>
<dbReference type="Pfam" id="PF01734">
    <property type="entry name" value="Patatin"/>
    <property type="match status" value="1"/>
</dbReference>
<dbReference type="PANTHER" id="PTHR14226">
    <property type="entry name" value="NEUROPATHY TARGET ESTERASE/SWISS CHEESE D.MELANOGASTER"/>
    <property type="match status" value="1"/>
</dbReference>
<dbReference type="PANTHER" id="PTHR14226:SF29">
    <property type="entry name" value="NEUROPATHY TARGET ESTERASE SWS"/>
    <property type="match status" value="1"/>
</dbReference>
<dbReference type="InterPro" id="IPR016035">
    <property type="entry name" value="Acyl_Trfase/lysoPLipase"/>
</dbReference>
<proteinExistence type="predicted"/>
<name>A0A562ZT25_9BURK</name>
<dbReference type="InterPro" id="IPR002641">
    <property type="entry name" value="PNPLA_dom"/>
</dbReference>
<feature type="domain" description="PNPLA" evidence="5">
    <location>
        <begin position="6"/>
        <end position="180"/>
    </location>
</feature>
<evidence type="ECO:0000313" key="6">
    <source>
        <dbReference type="EMBL" id="TWO71643.1"/>
    </source>
</evidence>
<feature type="active site" description="Proton acceptor" evidence="4">
    <location>
        <position position="167"/>
    </location>
</feature>
<evidence type="ECO:0000256" key="1">
    <source>
        <dbReference type="ARBA" id="ARBA00022801"/>
    </source>
</evidence>
<comment type="caution">
    <text evidence="4">Lacks conserved residue(s) required for the propagation of feature annotation.</text>
</comment>
<keyword evidence="7" id="KW-1185">Reference proteome</keyword>
<reference evidence="6 7" key="1">
    <citation type="submission" date="2019-07" db="EMBL/GenBank/DDBJ databases">
        <title>Caenimonas sedimenti sp. nov., isolated from activated sludge.</title>
        <authorList>
            <person name="Xu J."/>
        </authorList>
    </citation>
    <scope>NUCLEOTIDE SEQUENCE [LARGE SCALE GENOMIC DNA]</scope>
    <source>
        <strain evidence="6 7">HX-9-20</strain>
    </source>
</reference>
<keyword evidence="3 4" id="KW-0443">Lipid metabolism</keyword>
<dbReference type="EMBL" id="VOBQ01000006">
    <property type="protein sequence ID" value="TWO71643.1"/>
    <property type="molecule type" value="Genomic_DNA"/>
</dbReference>
<dbReference type="AlphaFoldDB" id="A0A562ZT25"/>
<dbReference type="GO" id="GO:0016042">
    <property type="term" value="P:lipid catabolic process"/>
    <property type="evidence" value="ECO:0007669"/>
    <property type="project" value="UniProtKB-UniRule"/>
</dbReference>
<evidence type="ECO:0000256" key="4">
    <source>
        <dbReference type="PROSITE-ProRule" id="PRU01161"/>
    </source>
</evidence>
<evidence type="ECO:0000256" key="3">
    <source>
        <dbReference type="ARBA" id="ARBA00023098"/>
    </source>
</evidence>
<dbReference type="InterPro" id="IPR050301">
    <property type="entry name" value="NTE"/>
</dbReference>
<evidence type="ECO:0000256" key="2">
    <source>
        <dbReference type="ARBA" id="ARBA00022963"/>
    </source>
</evidence>
<evidence type="ECO:0000313" key="7">
    <source>
        <dbReference type="Proteomes" id="UP000318199"/>
    </source>
</evidence>
<keyword evidence="2 4" id="KW-0442">Lipid degradation</keyword>
<feature type="short sequence motif" description="GXSXG" evidence="4">
    <location>
        <begin position="37"/>
        <end position="41"/>
    </location>
</feature>
<keyword evidence="1 4" id="KW-0378">Hydrolase</keyword>
<sequence length="295" mass="31508">MTRLALVLGSGGVRSAAALGIAQRLGEEGIRPGLVAGCSSGALFGATIAMGLDARQALQLATRLWSQELTRQRRWRSYAQMILPKVAGFGAGFALRDDALIARRIADAFGDLRLERLPIPLRVAATDAASGSPVLLTRGRLADALRASMAVPIIFPSVEIEGRRLVDGVLSDPLPIAAAHDADVVLALGFAGQMPRRVDRLSRLVAQTSTTLINNLMHARTVAAQAAGHEVIHIDLALERQVGLWDTAAMPELFEAGRRAAQVALPRIKAALDRQPPPRPRRRAGHPAFAFPAFD</sequence>
<evidence type="ECO:0000259" key="5">
    <source>
        <dbReference type="PROSITE" id="PS51635"/>
    </source>
</evidence>
<accession>A0A562ZT25</accession>
<dbReference type="GO" id="GO:0016787">
    <property type="term" value="F:hydrolase activity"/>
    <property type="evidence" value="ECO:0007669"/>
    <property type="project" value="UniProtKB-UniRule"/>
</dbReference>
<dbReference type="OrthoDB" id="9798773at2"/>
<gene>
    <name evidence="6" type="ORF">FN976_08490</name>
</gene>
<organism evidence="6 7">
    <name type="scientific">Caenimonas sedimenti</name>
    <dbReference type="NCBI Taxonomy" id="2596921"/>
    <lineage>
        <taxon>Bacteria</taxon>
        <taxon>Pseudomonadati</taxon>
        <taxon>Pseudomonadota</taxon>
        <taxon>Betaproteobacteria</taxon>
        <taxon>Burkholderiales</taxon>
        <taxon>Comamonadaceae</taxon>
        <taxon>Caenimonas</taxon>
    </lineage>
</organism>
<dbReference type="SUPFAM" id="SSF52151">
    <property type="entry name" value="FabD/lysophospholipase-like"/>
    <property type="match status" value="1"/>
</dbReference>
<dbReference type="PROSITE" id="PS51635">
    <property type="entry name" value="PNPLA"/>
    <property type="match status" value="1"/>
</dbReference>
<dbReference type="Gene3D" id="3.40.1090.10">
    <property type="entry name" value="Cytosolic phospholipase A2 catalytic domain"/>
    <property type="match status" value="2"/>
</dbReference>
<feature type="active site" description="Nucleophile" evidence="4">
    <location>
        <position position="39"/>
    </location>
</feature>
<dbReference type="Proteomes" id="UP000318199">
    <property type="component" value="Unassembled WGS sequence"/>
</dbReference>
<protein>
    <recommendedName>
        <fullName evidence="5">PNPLA domain-containing protein</fullName>
    </recommendedName>
</protein>
<dbReference type="RefSeq" id="WP_145892584.1">
    <property type="nucleotide sequence ID" value="NZ_VOBQ01000006.1"/>
</dbReference>